<dbReference type="PANTHER" id="PTHR13748">
    <property type="entry name" value="COBW-RELATED"/>
    <property type="match status" value="1"/>
</dbReference>
<evidence type="ECO:0000313" key="3">
    <source>
        <dbReference type="EMBL" id="KAG2441778.1"/>
    </source>
</evidence>
<dbReference type="CDD" id="cd03112">
    <property type="entry name" value="CobW-like"/>
    <property type="match status" value="1"/>
</dbReference>
<evidence type="ECO:0000313" key="4">
    <source>
        <dbReference type="Proteomes" id="UP000650467"/>
    </source>
</evidence>
<dbReference type="InterPro" id="IPR027417">
    <property type="entry name" value="P-loop_NTPase"/>
</dbReference>
<feature type="domain" description="CobW/HypB/UreG nucleotide-binding" evidence="2">
    <location>
        <begin position="118"/>
        <end position="241"/>
    </location>
</feature>
<dbReference type="InterPro" id="IPR003495">
    <property type="entry name" value="CobW/HypB/UreG_nucleotide-bd"/>
</dbReference>
<dbReference type="Gene3D" id="3.40.50.300">
    <property type="entry name" value="P-loop containing nucleotide triphosphate hydrolases"/>
    <property type="match status" value="1"/>
</dbReference>
<reference evidence="3" key="1">
    <citation type="journal article" date="2020" name="bioRxiv">
        <title>Comparative genomics of Chlamydomonas.</title>
        <authorList>
            <person name="Craig R.J."/>
            <person name="Hasan A.R."/>
            <person name="Ness R.W."/>
            <person name="Keightley P.D."/>
        </authorList>
    </citation>
    <scope>NUCLEOTIDE SEQUENCE</scope>
    <source>
        <strain evidence="3">SAG 7.73</strain>
    </source>
</reference>
<protein>
    <recommendedName>
        <fullName evidence="2">CobW/HypB/UreG nucleotide-binding domain-containing protein</fullName>
    </recommendedName>
</protein>
<dbReference type="AlphaFoldDB" id="A0A835W8N6"/>
<evidence type="ECO:0000259" key="2">
    <source>
        <dbReference type="Pfam" id="PF02492"/>
    </source>
</evidence>
<feature type="region of interest" description="Disordered" evidence="1">
    <location>
        <begin position="278"/>
        <end position="412"/>
    </location>
</feature>
<feature type="compositionally biased region" description="Low complexity" evidence="1">
    <location>
        <begin position="90"/>
        <end position="113"/>
    </location>
</feature>
<feature type="region of interest" description="Disordered" evidence="1">
    <location>
        <begin position="58"/>
        <end position="113"/>
    </location>
</feature>
<dbReference type="EMBL" id="JAEHOC010000005">
    <property type="protein sequence ID" value="KAG2441778.1"/>
    <property type="molecule type" value="Genomic_DNA"/>
</dbReference>
<feature type="domain" description="CobW/HypB/UreG nucleotide-binding" evidence="2">
    <location>
        <begin position="6"/>
        <end position="55"/>
    </location>
</feature>
<dbReference type="GO" id="GO:0005737">
    <property type="term" value="C:cytoplasm"/>
    <property type="evidence" value="ECO:0007669"/>
    <property type="project" value="TreeGrafter"/>
</dbReference>
<feature type="compositionally biased region" description="Low complexity" evidence="1">
    <location>
        <begin position="292"/>
        <end position="310"/>
    </location>
</feature>
<dbReference type="InterPro" id="IPR051316">
    <property type="entry name" value="Zinc-reg_GTPase_activator"/>
</dbReference>
<name>A0A835W8N6_CHLIN</name>
<comment type="caution">
    <text evidence="3">The sequence shown here is derived from an EMBL/GenBank/DDBJ whole genome shotgun (WGS) entry which is preliminary data.</text>
</comment>
<feature type="compositionally biased region" description="Gly residues" evidence="1">
    <location>
        <begin position="77"/>
        <end position="89"/>
    </location>
</feature>
<dbReference type="PANTHER" id="PTHR13748:SF46">
    <property type="entry name" value="ZINC CHAPERONE YEIR"/>
    <property type="match status" value="1"/>
</dbReference>
<sequence length="568" mass="57497">MKLPIPVNIITGALGVGKTTAVAHLLRSKPPGEKWALLVNEFGSLGIDAALLQAELEAGQAQDAQEEQEEQEQQPQGQGGAGRGAGGAGSSEPAGSSPSNSNGNPSSSSSNGASNGYVVRELAGGCLCCTLSGPLGVAIAQLVRNARPDRLIIEPSGLGHPAGLLDTLYGEHLRTALDVRAVVCLVDVRVAAAEVEAAAGGAPAAGGAGVPSETFQDQVNVADVVVGHKADLAAPQQLADFWGWAAQLYPPKAQVLLASHGAVDPAVLDLPRAPVFRPLFNPQSHSSRRRAAQQQRQRQGQAQRQAQAAAPTSGGSAPTALLAGLALQDRAGPGPAPGPGPAHGEAEVEVEDETASQLQVQLAPRRPLRFPSHAPVAPGAPQGQQEQVQGQQSHGQQGQGPQEQGQQDQQGQGQQVSCGWLFSSEDVFERQALAALLAAVWPAVARLKGIFRVGKSSYVVPYRQPDGGSNAGGGGGAGAGVELRPISYRRESRLEIIVDVPGVAEAEALGGGAGMRSGGSGKQAGGAPGEAGASGGAVSDCDAAALGAAVAAADWDAVERALLACLKP</sequence>
<dbReference type="Proteomes" id="UP000650467">
    <property type="component" value="Unassembled WGS sequence"/>
</dbReference>
<dbReference type="SUPFAM" id="SSF52540">
    <property type="entry name" value="P-loop containing nucleoside triphosphate hydrolases"/>
    <property type="match status" value="1"/>
</dbReference>
<organism evidence="3 4">
    <name type="scientific">Chlamydomonas incerta</name>
    <dbReference type="NCBI Taxonomy" id="51695"/>
    <lineage>
        <taxon>Eukaryota</taxon>
        <taxon>Viridiplantae</taxon>
        <taxon>Chlorophyta</taxon>
        <taxon>core chlorophytes</taxon>
        <taxon>Chlorophyceae</taxon>
        <taxon>CS clade</taxon>
        <taxon>Chlamydomonadales</taxon>
        <taxon>Chlamydomonadaceae</taxon>
        <taxon>Chlamydomonas</taxon>
    </lineage>
</organism>
<dbReference type="Pfam" id="PF02492">
    <property type="entry name" value="cobW"/>
    <property type="match status" value="2"/>
</dbReference>
<keyword evidence="4" id="KW-1185">Reference proteome</keyword>
<accession>A0A835W8N6</accession>
<proteinExistence type="predicted"/>
<dbReference type="OrthoDB" id="272672at2759"/>
<feature type="compositionally biased region" description="Low complexity" evidence="1">
    <location>
        <begin position="382"/>
        <end position="412"/>
    </location>
</feature>
<evidence type="ECO:0000256" key="1">
    <source>
        <dbReference type="SAM" id="MobiDB-lite"/>
    </source>
</evidence>
<gene>
    <name evidence="3" type="ORF">HXX76_003391</name>
</gene>